<dbReference type="SUPFAM" id="SSF47090">
    <property type="entry name" value="PGBD-like"/>
    <property type="match status" value="1"/>
</dbReference>
<sequence>MKHKAFATSALPCLLLASLSFAPVSPLVRPAHADGKDVIAGLIVGGLIGAAINEDQNRKKAATPRAKSSKSTAKKAAPSMSAEQRAANIEVQSALNYFGWNVGTADGVLGNKSKAAVRDYQAFLGHGITGDLTGDERTILVTSHARAEAGGTTIRDIIAGSHYGVRGVLLAQRDEMTGYGATAGMAPAGAVGAAAAAAIPGLIAAEPVPEAPAAPAPVEVAASPSLPSFMDANGANGALSADCNRVQLTATTNGGYVTAETMGDANTAIAEQFCLTRAAAITTGQGLQTKVAGVSADEIAAQCAAFGPVLKDQVAALSLRPADEVLTGVEGFIMNSGMSPAQLSGTARVCLGVGYERDQLDVAIGSALLLTAMGETSYAEMLGHHLVRGFGAAQRADLAFGWYEISLGAMKGGTDALVPGAQGREALVRKAAYTLAGRAWELAPEPEVKEAALPSFSISPDQAPPEFAAGLPEAAPETSVSIVAAPAEEAAPAPETALPAASQDAFALIGTESAPQPATPGGEAMRSGAELAAVAARLPFLLFVAQ</sequence>
<feature type="domain" description="Peptidoglycan binding-like" evidence="3">
    <location>
        <begin position="89"/>
        <end position="134"/>
    </location>
</feature>
<dbReference type="Proteomes" id="UP000277498">
    <property type="component" value="Unassembled WGS sequence"/>
</dbReference>
<evidence type="ECO:0000256" key="2">
    <source>
        <dbReference type="SAM" id="SignalP"/>
    </source>
</evidence>
<dbReference type="EMBL" id="UXAW01000082">
    <property type="protein sequence ID" value="VDC31193.1"/>
    <property type="molecule type" value="Genomic_DNA"/>
</dbReference>
<name>A0A3P5X9A3_9RHOB</name>
<dbReference type="Pfam" id="PF01471">
    <property type="entry name" value="PG_binding_1"/>
    <property type="match status" value="1"/>
</dbReference>
<dbReference type="Gene3D" id="1.10.101.10">
    <property type="entry name" value="PGBD-like superfamily/PGBD"/>
    <property type="match status" value="1"/>
</dbReference>
<accession>A0A3P5X9A3</accession>
<feature type="compositionally biased region" description="Low complexity" evidence="1">
    <location>
        <begin position="63"/>
        <end position="79"/>
    </location>
</feature>
<reference evidence="4 5" key="1">
    <citation type="submission" date="2018-11" db="EMBL/GenBank/DDBJ databases">
        <authorList>
            <person name="Criscuolo A."/>
        </authorList>
    </citation>
    <scope>NUCLEOTIDE SEQUENCE [LARGE SCALE GENOMIC DNA]</scope>
    <source>
        <strain evidence="4">ACIP111625</strain>
    </source>
</reference>
<proteinExistence type="predicted"/>
<dbReference type="InterPro" id="IPR002477">
    <property type="entry name" value="Peptidoglycan-bd-like"/>
</dbReference>
<evidence type="ECO:0000256" key="1">
    <source>
        <dbReference type="SAM" id="MobiDB-lite"/>
    </source>
</evidence>
<feature type="signal peptide" evidence="2">
    <location>
        <begin position="1"/>
        <end position="22"/>
    </location>
</feature>
<dbReference type="AlphaFoldDB" id="A0A3P5X9A3"/>
<evidence type="ECO:0000313" key="4">
    <source>
        <dbReference type="EMBL" id="VDC31193.1"/>
    </source>
</evidence>
<keyword evidence="5" id="KW-1185">Reference proteome</keyword>
<protein>
    <submittedName>
        <fullName evidence="4">Peptidoglycan binding domain protein</fullName>
    </submittedName>
</protein>
<feature type="region of interest" description="Disordered" evidence="1">
    <location>
        <begin position="56"/>
        <end position="81"/>
    </location>
</feature>
<feature type="chain" id="PRO_5018143095" evidence="2">
    <location>
        <begin position="23"/>
        <end position="546"/>
    </location>
</feature>
<dbReference type="InterPro" id="IPR036365">
    <property type="entry name" value="PGBD-like_sf"/>
</dbReference>
<keyword evidence="2" id="KW-0732">Signal</keyword>
<evidence type="ECO:0000259" key="3">
    <source>
        <dbReference type="Pfam" id="PF01471"/>
    </source>
</evidence>
<dbReference type="OrthoDB" id="7444491at2"/>
<gene>
    <name evidence="4" type="ORF">XINFAN_02784</name>
</gene>
<dbReference type="InterPro" id="IPR036366">
    <property type="entry name" value="PGBDSf"/>
</dbReference>
<organism evidence="4 5">
    <name type="scientific">Pseudogemmobacter humi</name>
    <dbReference type="NCBI Taxonomy" id="2483812"/>
    <lineage>
        <taxon>Bacteria</taxon>
        <taxon>Pseudomonadati</taxon>
        <taxon>Pseudomonadota</taxon>
        <taxon>Alphaproteobacteria</taxon>
        <taxon>Rhodobacterales</taxon>
        <taxon>Paracoccaceae</taxon>
        <taxon>Pseudogemmobacter</taxon>
    </lineage>
</organism>
<dbReference type="RefSeq" id="WP_124087514.1">
    <property type="nucleotide sequence ID" value="NZ_UXAW01000082.1"/>
</dbReference>
<evidence type="ECO:0000313" key="5">
    <source>
        <dbReference type="Proteomes" id="UP000277498"/>
    </source>
</evidence>